<protein>
    <submittedName>
        <fullName evidence="1">Uncharacterized protein</fullName>
    </submittedName>
</protein>
<evidence type="ECO:0000313" key="1">
    <source>
        <dbReference type="EMBL" id="MPM35787.1"/>
    </source>
</evidence>
<sequence length="118" mass="12720">MMVALLLMARAAVPVVPYVNDKLPDTIAGLYGEIKPASDSASFALLPESPRIVHNFSDGASVNGFGCGFNLIAAISGYSCSMSKSRFGRAPAQAGKELVLSYQLSKEFFIYRLREIII</sequence>
<accession>A0A644Z599</accession>
<proteinExistence type="predicted"/>
<dbReference type="AlphaFoldDB" id="A0A644Z599"/>
<organism evidence="1">
    <name type="scientific">bioreactor metagenome</name>
    <dbReference type="NCBI Taxonomy" id="1076179"/>
    <lineage>
        <taxon>unclassified sequences</taxon>
        <taxon>metagenomes</taxon>
        <taxon>ecological metagenomes</taxon>
    </lineage>
</organism>
<reference evidence="1" key="1">
    <citation type="submission" date="2019-08" db="EMBL/GenBank/DDBJ databases">
        <authorList>
            <person name="Kucharzyk K."/>
            <person name="Murdoch R.W."/>
            <person name="Higgins S."/>
            <person name="Loffler F."/>
        </authorList>
    </citation>
    <scope>NUCLEOTIDE SEQUENCE</scope>
</reference>
<name>A0A644Z599_9ZZZZ</name>
<dbReference type="EMBL" id="VSSQ01007397">
    <property type="protein sequence ID" value="MPM35787.1"/>
    <property type="molecule type" value="Genomic_DNA"/>
</dbReference>
<comment type="caution">
    <text evidence="1">The sequence shown here is derived from an EMBL/GenBank/DDBJ whole genome shotgun (WGS) entry which is preliminary data.</text>
</comment>
<gene>
    <name evidence="1" type="ORF">SDC9_82381</name>
</gene>